<accession>A0A9P5YRC1</accession>
<feature type="region of interest" description="Disordered" evidence="1">
    <location>
        <begin position="186"/>
        <end position="209"/>
    </location>
</feature>
<gene>
    <name evidence="2" type="ORF">BDN70DRAFT_965990</name>
</gene>
<sequence length="209" mass="22485">MNEEVGLNSGSNSGVPAEGPDRSRAGAVKSKLNKDDMCIRLQPDAGGTRLKGEESRAVGGGGLKKRRMGKIIARQHTMTPTQAGKRDLEANVDDRIRERKASMGLGWIMVIVVGRGRQRASDPSWNTSSPVRAPDHPVAYARFCPLAPSLSLSSSRLTTLSPHLYIPNALHTRSYSQHAALVTSAADAAPHAQDPTATRSELRTMSHET</sequence>
<evidence type="ECO:0000313" key="2">
    <source>
        <dbReference type="EMBL" id="KAF9473264.1"/>
    </source>
</evidence>
<proteinExistence type="predicted"/>
<name>A0A9P5YRC1_9AGAR</name>
<keyword evidence="3" id="KW-1185">Reference proteome</keyword>
<protein>
    <submittedName>
        <fullName evidence="2">Uncharacterized protein</fullName>
    </submittedName>
</protein>
<reference evidence="2" key="1">
    <citation type="submission" date="2020-11" db="EMBL/GenBank/DDBJ databases">
        <authorList>
            <consortium name="DOE Joint Genome Institute"/>
            <person name="Ahrendt S."/>
            <person name="Riley R."/>
            <person name="Andreopoulos W."/>
            <person name="Labutti K."/>
            <person name="Pangilinan J."/>
            <person name="Ruiz-Duenas F.J."/>
            <person name="Barrasa J.M."/>
            <person name="Sanchez-Garcia M."/>
            <person name="Camarero S."/>
            <person name="Miyauchi S."/>
            <person name="Serrano A."/>
            <person name="Linde D."/>
            <person name="Babiker R."/>
            <person name="Drula E."/>
            <person name="Ayuso-Fernandez I."/>
            <person name="Pacheco R."/>
            <person name="Padilla G."/>
            <person name="Ferreira P."/>
            <person name="Barriuso J."/>
            <person name="Kellner H."/>
            <person name="Castanera R."/>
            <person name="Alfaro M."/>
            <person name="Ramirez L."/>
            <person name="Pisabarro A.G."/>
            <person name="Kuo A."/>
            <person name="Tritt A."/>
            <person name="Lipzen A."/>
            <person name="He G."/>
            <person name="Yan M."/>
            <person name="Ng V."/>
            <person name="Cullen D."/>
            <person name="Martin F."/>
            <person name="Rosso M.-N."/>
            <person name="Henrissat B."/>
            <person name="Hibbett D."/>
            <person name="Martinez A.T."/>
            <person name="Grigoriev I.V."/>
        </authorList>
    </citation>
    <scope>NUCLEOTIDE SEQUENCE</scope>
    <source>
        <strain evidence="2">CIRM-BRFM 674</strain>
    </source>
</reference>
<feature type="region of interest" description="Disordered" evidence="1">
    <location>
        <begin position="1"/>
        <end position="63"/>
    </location>
</feature>
<comment type="caution">
    <text evidence="2">The sequence shown here is derived from an EMBL/GenBank/DDBJ whole genome shotgun (WGS) entry which is preliminary data.</text>
</comment>
<dbReference type="Proteomes" id="UP000807469">
    <property type="component" value="Unassembled WGS sequence"/>
</dbReference>
<feature type="compositionally biased region" description="Basic and acidic residues" evidence="1">
    <location>
        <begin position="200"/>
        <end position="209"/>
    </location>
</feature>
<evidence type="ECO:0000256" key="1">
    <source>
        <dbReference type="SAM" id="MobiDB-lite"/>
    </source>
</evidence>
<dbReference type="AlphaFoldDB" id="A0A9P5YRC1"/>
<evidence type="ECO:0000313" key="3">
    <source>
        <dbReference type="Proteomes" id="UP000807469"/>
    </source>
</evidence>
<organism evidence="2 3">
    <name type="scientific">Pholiota conissans</name>
    <dbReference type="NCBI Taxonomy" id="109636"/>
    <lineage>
        <taxon>Eukaryota</taxon>
        <taxon>Fungi</taxon>
        <taxon>Dikarya</taxon>
        <taxon>Basidiomycota</taxon>
        <taxon>Agaricomycotina</taxon>
        <taxon>Agaricomycetes</taxon>
        <taxon>Agaricomycetidae</taxon>
        <taxon>Agaricales</taxon>
        <taxon>Agaricineae</taxon>
        <taxon>Strophariaceae</taxon>
        <taxon>Pholiota</taxon>
    </lineage>
</organism>
<dbReference type="EMBL" id="MU155457">
    <property type="protein sequence ID" value="KAF9473264.1"/>
    <property type="molecule type" value="Genomic_DNA"/>
</dbReference>